<feature type="chain" id="PRO_5047497045" description="PKD domain-containing protein" evidence="1">
    <location>
        <begin position="24"/>
        <end position="456"/>
    </location>
</feature>
<keyword evidence="3" id="KW-1185">Reference proteome</keyword>
<accession>A0ABV0HSM4</accession>
<evidence type="ECO:0000256" key="1">
    <source>
        <dbReference type="SAM" id="SignalP"/>
    </source>
</evidence>
<dbReference type="EMBL" id="JBDQBE010000003">
    <property type="protein sequence ID" value="MEO4936996.1"/>
    <property type="molecule type" value="Genomic_DNA"/>
</dbReference>
<feature type="signal peptide" evidence="1">
    <location>
        <begin position="1"/>
        <end position="23"/>
    </location>
</feature>
<comment type="caution">
    <text evidence="2">The sequence shown here is derived from an EMBL/GenBank/DDBJ whole genome shotgun (WGS) entry which is preliminary data.</text>
</comment>
<dbReference type="InterPro" id="IPR008979">
    <property type="entry name" value="Galactose-bd-like_sf"/>
</dbReference>
<dbReference type="PROSITE" id="PS51257">
    <property type="entry name" value="PROKAR_LIPOPROTEIN"/>
    <property type="match status" value="1"/>
</dbReference>
<dbReference type="SUPFAM" id="SSF49785">
    <property type="entry name" value="Galactose-binding domain-like"/>
    <property type="match status" value="1"/>
</dbReference>
<evidence type="ECO:0008006" key="4">
    <source>
        <dbReference type="Google" id="ProtNLM"/>
    </source>
</evidence>
<proteinExistence type="predicted"/>
<evidence type="ECO:0000313" key="3">
    <source>
        <dbReference type="Proteomes" id="UP001491715"/>
    </source>
</evidence>
<name>A0ABV0HSM4_9BACE</name>
<protein>
    <recommendedName>
        <fullName evidence="4">PKD domain-containing protein</fullName>
    </recommendedName>
</protein>
<dbReference type="RefSeq" id="WP_138344808.1">
    <property type="nucleotide sequence ID" value="NZ_CP084680.1"/>
</dbReference>
<evidence type="ECO:0000313" key="2">
    <source>
        <dbReference type="EMBL" id="MEO4936996.1"/>
    </source>
</evidence>
<gene>
    <name evidence="2" type="ORF">ABHZ06_03745</name>
</gene>
<dbReference type="Gene3D" id="2.60.120.260">
    <property type="entry name" value="Galactose-binding domain-like"/>
    <property type="match status" value="2"/>
</dbReference>
<dbReference type="Proteomes" id="UP001491715">
    <property type="component" value="Unassembled WGS sequence"/>
</dbReference>
<reference evidence="2 3" key="1">
    <citation type="submission" date="2024-05" db="EMBL/GenBank/DDBJ databases">
        <title>Human gut microbiome strain richness.</title>
        <authorList>
            <person name="Chen-Liaw A."/>
        </authorList>
    </citation>
    <scope>NUCLEOTIDE SEQUENCE [LARGE SCALE GENOMIC DNA]</scope>
    <source>
        <strain evidence="2 3">1001271st1_B1_1001271B_150615</strain>
    </source>
</reference>
<organism evidence="2 3">
    <name type="scientific">Bacteroides humanifaecis</name>
    <dbReference type="NCBI Taxonomy" id="2792859"/>
    <lineage>
        <taxon>Bacteria</taxon>
        <taxon>Pseudomonadati</taxon>
        <taxon>Bacteroidota</taxon>
        <taxon>Bacteroidia</taxon>
        <taxon>Bacteroidales</taxon>
        <taxon>Bacteroidaceae</taxon>
        <taxon>Bacteroides</taxon>
    </lineage>
</organism>
<sequence length="456" mass="50137">MKNIFSYISGAILTVAVALGVTACSPEKFDAPNQDGIPMAADYESAVHIEVDQETNYAYFSFDAQAGGVMPIWIIDGKSYSTSFSMSKYYRKAGDYSIEVKIANANGISDGSIQKTFHVDKTKMNGFGGFVYDSDFNLWKTATVATPTFYYAPGWSQIADPAFSVVEGGYVITLPSATTDTWQAQMLVGTDIATSADKNYDFSAILTSTTEHPHVMVKLVDSSDDNIFYFAETIALTANEPVCFWKSDMAGLDIANLKFVFDFGGNAENTEIMVESIVLKDHTNDDGTIVPEEETVPEPTWSAVDSEDNLWYGTTFTTTYYYAPGWSQIADPELKIEGTEYSISFSEATGEQWQNQVVLTTEGLTTTATEEYDFRMVMNATNDIAGVTVKLTQTDDDDAYVVLERKDLLAGEDIVIKAIKQKGVDITQAKLVLDFGGNPAATDVVIKDIIFQKHRD</sequence>
<keyword evidence="1" id="KW-0732">Signal</keyword>